<feature type="domain" description="Lipase" evidence="5">
    <location>
        <begin position="2"/>
        <end position="52"/>
    </location>
</feature>
<dbReference type="InterPro" id="IPR029058">
    <property type="entry name" value="AB_hydrolase_fold"/>
</dbReference>
<dbReference type="EMBL" id="LJIJ01004231">
    <property type="protein sequence ID" value="ODM88023.1"/>
    <property type="molecule type" value="Genomic_DNA"/>
</dbReference>
<dbReference type="Proteomes" id="UP000094527">
    <property type="component" value="Unassembled WGS sequence"/>
</dbReference>
<evidence type="ECO:0000256" key="1">
    <source>
        <dbReference type="ARBA" id="ARBA00004613"/>
    </source>
</evidence>
<dbReference type="GO" id="GO:0016042">
    <property type="term" value="P:lipid catabolic process"/>
    <property type="evidence" value="ECO:0007669"/>
    <property type="project" value="TreeGrafter"/>
</dbReference>
<comment type="subcellular location">
    <subcellularLocation>
        <location evidence="1">Secreted</location>
    </subcellularLocation>
</comment>
<evidence type="ECO:0000259" key="5">
    <source>
        <dbReference type="Pfam" id="PF00151"/>
    </source>
</evidence>
<accession>A0A1D2M4Y7</accession>
<name>A0A1D2M4Y7_ORCCI</name>
<organism evidence="6 7">
    <name type="scientific">Orchesella cincta</name>
    <name type="common">Springtail</name>
    <name type="synonym">Podura cincta</name>
    <dbReference type="NCBI Taxonomy" id="48709"/>
    <lineage>
        <taxon>Eukaryota</taxon>
        <taxon>Metazoa</taxon>
        <taxon>Ecdysozoa</taxon>
        <taxon>Arthropoda</taxon>
        <taxon>Hexapoda</taxon>
        <taxon>Collembola</taxon>
        <taxon>Entomobryomorpha</taxon>
        <taxon>Entomobryoidea</taxon>
        <taxon>Orchesellidae</taxon>
        <taxon>Orchesellinae</taxon>
        <taxon>Orchesella</taxon>
    </lineage>
</organism>
<dbReference type="SUPFAM" id="SSF53474">
    <property type="entry name" value="alpha/beta-Hydrolases"/>
    <property type="match status" value="1"/>
</dbReference>
<dbReference type="Pfam" id="PF00151">
    <property type="entry name" value="Lipase"/>
    <property type="match status" value="1"/>
</dbReference>
<dbReference type="STRING" id="48709.A0A1D2M4Y7"/>
<evidence type="ECO:0000313" key="7">
    <source>
        <dbReference type="Proteomes" id="UP000094527"/>
    </source>
</evidence>
<dbReference type="GO" id="GO:0005615">
    <property type="term" value="C:extracellular space"/>
    <property type="evidence" value="ECO:0007669"/>
    <property type="project" value="TreeGrafter"/>
</dbReference>
<proteinExistence type="inferred from homology"/>
<dbReference type="GO" id="GO:0017171">
    <property type="term" value="F:serine hydrolase activity"/>
    <property type="evidence" value="ECO:0007669"/>
    <property type="project" value="TreeGrafter"/>
</dbReference>
<gene>
    <name evidence="6" type="ORF">Ocin01_18656</name>
</gene>
<keyword evidence="3" id="KW-0964">Secreted</keyword>
<keyword evidence="7" id="KW-1185">Reference proteome</keyword>
<dbReference type="InterPro" id="IPR013818">
    <property type="entry name" value="Lipase"/>
</dbReference>
<dbReference type="PANTHER" id="PTHR11610">
    <property type="entry name" value="LIPASE"/>
    <property type="match status" value="1"/>
</dbReference>
<dbReference type="GO" id="GO:0016298">
    <property type="term" value="F:lipase activity"/>
    <property type="evidence" value="ECO:0007669"/>
    <property type="project" value="InterPro"/>
</dbReference>
<dbReference type="InterPro" id="IPR000734">
    <property type="entry name" value="TAG_lipase"/>
</dbReference>
<evidence type="ECO:0000256" key="2">
    <source>
        <dbReference type="ARBA" id="ARBA00010701"/>
    </source>
</evidence>
<dbReference type="AlphaFoldDB" id="A0A1D2M4Y7"/>
<dbReference type="OrthoDB" id="199913at2759"/>
<evidence type="ECO:0000256" key="4">
    <source>
        <dbReference type="RuleBase" id="RU004262"/>
    </source>
</evidence>
<comment type="caution">
    <text evidence="6">The sequence shown here is derived from an EMBL/GenBank/DDBJ whole genome shotgun (WGS) entry which is preliminary data.</text>
</comment>
<evidence type="ECO:0000256" key="3">
    <source>
        <dbReference type="ARBA" id="ARBA00022525"/>
    </source>
</evidence>
<comment type="similarity">
    <text evidence="2 4">Belongs to the AB hydrolase superfamily. Lipase family.</text>
</comment>
<sequence length="123" mass="13678">MVNWTVLADTSNYFAAAQNTRLVSQAAADLIEFLIAENVVKREDIHLVGFSLRNCLKCVSHCPNFSSRASTTLFDVADLHNRKIPQMLIYVNVLHTSGILGFNDPCGTVDWYPILEATTWCGS</sequence>
<evidence type="ECO:0000313" key="6">
    <source>
        <dbReference type="EMBL" id="ODM88023.1"/>
    </source>
</evidence>
<protein>
    <submittedName>
        <fullName evidence="6">Hepatic triacylglycerol lipase</fullName>
    </submittedName>
</protein>
<dbReference type="PANTHER" id="PTHR11610:SF173">
    <property type="entry name" value="LIPASE DOMAIN-CONTAINING PROTEIN-RELATED"/>
    <property type="match status" value="1"/>
</dbReference>
<reference evidence="6 7" key="1">
    <citation type="journal article" date="2016" name="Genome Biol. Evol.">
        <title>Gene Family Evolution Reflects Adaptation to Soil Environmental Stressors in the Genome of the Collembolan Orchesella cincta.</title>
        <authorList>
            <person name="Faddeeva-Vakhrusheva A."/>
            <person name="Derks M.F."/>
            <person name="Anvar S.Y."/>
            <person name="Agamennone V."/>
            <person name="Suring W."/>
            <person name="Smit S."/>
            <person name="van Straalen N.M."/>
            <person name="Roelofs D."/>
        </authorList>
    </citation>
    <scope>NUCLEOTIDE SEQUENCE [LARGE SCALE GENOMIC DNA]</scope>
    <source>
        <tissue evidence="6">Mixed pool</tissue>
    </source>
</reference>
<dbReference type="Gene3D" id="3.40.50.1820">
    <property type="entry name" value="alpha/beta hydrolase"/>
    <property type="match status" value="1"/>
</dbReference>